<accession>A0A8H3EB28</accession>
<dbReference type="FunFam" id="2.40.240.10:FF:000004">
    <property type="entry name" value="Glutamyl-tRNA synthetase, cytoplasmic"/>
    <property type="match status" value="1"/>
</dbReference>
<evidence type="ECO:0000256" key="8">
    <source>
        <dbReference type="ARBA" id="ARBA00022917"/>
    </source>
</evidence>
<dbReference type="Gene3D" id="2.40.240.10">
    <property type="entry name" value="Ribosomal Protein L25, Chain P"/>
    <property type="match status" value="1"/>
</dbReference>
<dbReference type="PANTHER" id="PTHR43097:SF5">
    <property type="entry name" value="GLUTAMATE--TRNA LIGASE"/>
    <property type="match status" value="1"/>
</dbReference>
<dbReference type="EMBL" id="CAJPDR010000002">
    <property type="protein sequence ID" value="CAF9903761.1"/>
    <property type="molecule type" value="Genomic_DNA"/>
</dbReference>
<keyword evidence="6" id="KW-0547">Nucleotide-binding</keyword>
<organism evidence="13 14">
    <name type="scientific">Alectoria fallacina</name>
    <dbReference type="NCBI Taxonomy" id="1903189"/>
    <lineage>
        <taxon>Eukaryota</taxon>
        <taxon>Fungi</taxon>
        <taxon>Dikarya</taxon>
        <taxon>Ascomycota</taxon>
        <taxon>Pezizomycotina</taxon>
        <taxon>Lecanoromycetes</taxon>
        <taxon>OSLEUM clade</taxon>
        <taxon>Lecanoromycetidae</taxon>
        <taxon>Lecanorales</taxon>
        <taxon>Lecanorineae</taxon>
        <taxon>Parmeliaceae</taxon>
        <taxon>Alectoria</taxon>
    </lineage>
</organism>
<proteinExistence type="inferred from homology"/>
<dbReference type="PANTHER" id="PTHR43097">
    <property type="entry name" value="GLUTAMINE-TRNA LIGASE"/>
    <property type="match status" value="1"/>
</dbReference>
<evidence type="ECO:0000256" key="9">
    <source>
        <dbReference type="ARBA" id="ARBA00023146"/>
    </source>
</evidence>
<comment type="caution">
    <text evidence="13">The sequence shown here is derived from an EMBL/GenBank/DDBJ whole genome shotgun (WGS) entry which is preliminary data.</text>
</comment>
<keyword evidence="14" id="KW-1185">Reference proteome</keyword>
<dbReference type="SUPFAM" id="SSF50715">
    <property type="entry name" value="Ribosomal protein L25-like"/>
    <property type="match status" value="1"/>
</dbReference>
<comment type="catalytic activity">
    <reaction evidence="11">
        <text>tRNA(Glu) + L-glutamate + ATP = L-glutamyl-tRNA(Glu) + AMP + diphosphate</text>
        <dbReference type="Rhea" id="RHEA:23540"/>
        <dbReference type="Rhea" id="RHEA-COMP:9663"/>
        <dbReference type="Rhea" id="RHEA-COMP:9680"/>
        <dbReference type="ChEBI" id="CHEBI:29985"/>
        <dbReference type="ChEBI" id="CHEBI:30616"/>
        <dbReference type="ChEBI" id="CHEBI:33019"/>
        <dbReference type="ChEBI" id="CHEBI:78442"/>
        <dbReference type="ChEBI" id="CHEBI:78520"/>
        <dbReference type="ChEBI" id="CHEBI:456215"/>
        <dbReference type="EC" id="6.1.1.17"/>
    </reaction>
</comment>
<dbReference type="GO" id="GO:0006424">
    <property type="term" value="P:glutamyl-tRNA aminoacylation"/>
    <property type="evidence" value="ECO:0007669"/>
    <property type="project" value="TreeGrafter"/>
</dbReference>
<dbReference type="InterPro" id="IPR020056">
    <property type="entry name" value="Rbsml_bL25/Gln-tRNA_synth_N"/>
</dbReference>
<reference evidence="13" key="1">
    <citation type="submission" date="2021-03" db="EMBL/GenBank/DDBJ databases">
        <authorList>
            <person name="Tagirdzhanova G."/>
        </authorList>
    </citation>
    <scope>NUCLEOTIDE SEQUENCE</scope>
</reference>
<protein>
    <recommendedName>
        <fullName evidence="3">glutamate--tRNA ligase</fullName>
        <ecNumber evidence="3">6.1.1.17</ecNumber>
    </recommendedName>
    <alternativeName>
        <fullName evidence="10">Glutamyl-tRNA synthetase</fullName>
    </alternativeName>
</protein>
<keyword evidence="9" id="KW-0030">Aminoacyl-tRNA synthetase</keyword>
<keyword evidence="4" id="KW-0963">Cytoplasm</keyword>
<keyword evidence="7" id="KW-0067">ATP-binding</keyword>
<evidence type="ECO:0000256" key="2">
    <source>
        <dbReference type="ARBA" id="ARBA00008927"/>
    </source>
</evidence>
<dbReference type="InterPro" id="IPR050132">
    <property type="entry name" value="Gln/Glu-tRNA_Ligase"/>
</dbReference>
<comment type="subcellular location">
    <subcellularLocation>
        <location evidence="1">Cytoplasm</location>
    </subcellularLocation>
</comment>
<keyword evidence="8" id="KW-0648">Protein biosynthesis</keyword>
<evidence type="ECO:0000256" key="5">
    <source>
        <dbReference type="ARBA" id="ARBA00022598"/>
    </source>
</evidence>
<evidence type="ECO:0000313" key="13">
    <source>
        <dbReference type="EMBL" id="CAF9903761.1"/>
    </source>
</evidence>
<dbReference type="GO" id="GO:0005829">
    <property type="term" value="C:cytosol"/>
    <property type="evidence" value="ECO:0007669"/>
    <property type="project" value="TreeGrafter"/>
</dbReference>
<evidence type="ECO:0000256" key="11">
    <source>
        <dbReference type="ARBA" id="ARBA00048351"/>
    </source>
</evidence>
<evidence type="ECO:0000256" key="4">
    <source>
        <dbReference type="ARBA" id="ARBA00022490"/>
    </source>
</evidence>
<dbReference type="AlphaFoldDB" id="A0A8H3EB28"/>
<evidence type="ECO:0000256" key="6">
    <source>
        <dbReference type="ARBA" id="ARBA00022741"/>
    </source>
</evidence>
<name>A0A8H3EB28_9LECA</name>
<dbReference type="GO" id="GO:0017102">
    <property type="term" value="C:methionyl glutamyl tRNA synthetase complex"/>
    <property type="evidence" value="ECO:0007669"/>
    <property type="project" value="TreeGrafter"/>
</dbReference>
<gene>
    <name evidence="13" type="ORF">ALECFALPRED_002965</name>
</gene>
<dbReference type="GO" id="GO:0005524">
    <property type="term" value="F:ATP binding"/>
    <property type="evidence" value="ECO:0007669"/>
    <property type="project" value="UniProtKB-KW"/>
</dbReference>
<evidence type="ECO:0000256" key="3">
    <source>
        <dbReference type="ARBA" id="ARBA00012835"/>
    </source>
</evidence>
<comment type="similarity">
    <text evidence="2">Belongs to the class-I aminoacyl-tRNA synthetase family. Glutamate--tRNA ligase type 2 subfamily.</text>
</comment>
<dbReference type="OrthoDB" id="10250478at2759"/>
<evidence type="ECO:0000256" key="1">
    <source>
        <dbReference type="ARBA" id="ARBA00004496"/>
    </source>
</evidence>
<sequence>MNWGNAIARKTYYTLNSSKKAVISLELDLYLQGNFKQTKKRIKWLAQQQDLVPVRLIDFSYLITKDKLEKIDSIEDFLTPQTEFCTEVLADCNVASLVTGDIIHFERKGYFRVDQPLFDDKPAVIFEIPTGKTK</sequence>
<evidence type="ECO:0000256" key="7">
    <source>
        <dbReference type="ARBA" id="ARBA00022840"/>
    </source>
</evidence>
<dbReference type="Pfam" id="PF20974">
    <property type="entry name" value="tRNA-synt_1c_C2"/>
    <property type="match status" value="1"/>
</dbReference>
<evidence type="ECO:0000313" key="14">
    <source>
        <dbReference type="Proteomes" id="UP000664203"/>
    </source>
</evidence>
<dbReference type="InterPro" id="IPR011035">
    <property type="entry name" value="Ribosomal_bL25/Gln-tRNA_synth"/>
</dbReference>
<evidence type="ECO:0000259" key="12">
    <source>
        <dbReference type="Pfam" id="PF20974"/>
    </source>
</evidence>
<evidence type="ECO:0000256" key="10">
    <source>
        <dbReference type="ARBA" id="ARBA00030865"/>
    </source>
</evidence>
<dbReference type="GO" id="GO:0004818">
    <property type="term" value="F:glutamate-tRNA ligase activity"/>
    <property type="evidence" value="ECO:0007669"/>
    <property type="project" value="UniProtKB-EC"/>
</dbReference>
<dbReference type="EC" id="6.1.1.17" evidence="3"/>
<dbReference type="Proteomes" id="UP000664203">
    <property type="component" value="Unassembled WGS sequence"/>
</dbReference>
<dbReference type="InterPro" id="IPR049437">
    <property type="entry name" value="tRNA-synt_1c_C2"/>
</dbReference>
<keyword evidence="5" id="KW-0436">Ligase</keyword>
<feature type="domain" description="tRNA synthetases class I (E and Q) anti-codon binding" evidence="12">
    <location>
        <begin position="42"/>
        <end position="114"/>
    </location>
</feature>